<evidence type="ECO:0000256" key="4">
    <source>
        <dbReference type="ARBA" id="ARBA00022574"/>
    </source>
</evidence>
<dbReference type="AlphaFoldDB" id="A0A9R1TUZ0"/>
<feature type="region of interest" description="Disordered" evidence="11">
    <location>
        <begin position="1"/>
        <end position="27"/>
    </location>
</feature>
<evidence type="ECO:0000256" key="11">
    <source>
        <dbReference type="SAM" id="MobiDB-lite"/>
    </source>
</evidence>
<dbReference type="KEGG" id="fas:105264066"/>
<dbReference type="GO" id="GO:0036158">
    <property type="term" value="P:outer dynein arm assembly"/>
    <property type="evidence" value="ECO:0007669"/>
    <property type="project" value="TreeGrafter"/>
</dbReference>
<dbReference type="InterPro" id="IPR050687">
    <property type="entry name" value="Dynein_IC"/>
</dbReference>
<dbReference type="PANTHER" id="PTHR12442:SF11">
    <property type="entry name" value="DYNEIN AXONEMAL INTERMEDIATE CHAIN 1"/>
    <property type="match status" value="1"/>
</dbReference>
<dbReference type="GO" id="GO:0045504">
    <property type="term" value="F:dynein heavy chain binding"/>
    <property type="evidence" value="ECO:0007669"/>
    <property type="project" value="TreeGrafter"/>
</dbReference>
<evidence type="ECO:0000256" key="2">
    <source>
        <dbReference type="ARBA" id="ARBA00011059"/>
    </source>
</evidence>
<keyword evidence="4" id="KW-0853">WD repeat</keyword>
<dbReference type="GO" id="GO:0003341">
    <property type="term" value="P:cilium movement"/>
    <property type="evidence" value="ECO:0007669"/>
    <property type="project" value="TreeGrafter"/>
</dbReference>
<dbReference type="Proteomes" id="UP000694866">
    <property type="component" value="Unplaced"/>
</dbReference>
<feature type="compositionally biased region" description="Low complexity" evidence="11">
    <location>
        <begin position="1"/>
        <end position="13"/>
    </location>
</feature>
<dbReference type="Pfam" id="PF00400">
    <property type="entry name" value="WD40"/>
    <property type="match status" value="2"/>
</dbReference>
<keyword evidence="5" id="KW-0493">Microtubule</keyword>
<proteinExistence type="inferred from homology"/>
<evidence type="ECO:0000256" key="1">
    <source>
        <dbReference type="ARBA" id="ARBA00004430"/>
    </source>
</evidence>
<feature type="compositionally biased region" description="Basic and acidic residues" evidence="11">
    <location>
        <begin position="236"/>
        <end position="255"/>
    </location>
</feature>
<dbReference type="SMART" id="SM00320">
    <property type="entry name" value="WD40"/>
    <property type="match status" value="4"/>
</dbReference>
<keyword evidence="10" id="KW-0966">Cell projection</keyword>
<evidence type="ECO:0000313" key="12">
    <source>
        <dbReference type="Proteomes" id="UP000694866"/>
    </source>
</evidence>
<accession>A0A9R1TUZ0</accession>
<comment type="similarity">
    <text evidence="2">Belongs to the dynein intermediate chain family.</text>
</comment>
<comment type="subcellular location">
    <subcellularLocation>
        <location evidence="1">Cytoplasm</location>
        <location evidence="1">Cytoskeleton</location>
        <location evidence="1">Cilium axoneme</location>
    </subcellularLocation>
</comment>
<dbReference type="Gene3D" id="2.130.10.10">
    <property type="entry name" value="YVTN repeat-like/Quinoprotein amine dehydrogenase"/>
    <property type="match status" value="2"/>
</dbReference>
<evidence type="ECO:0000256" key="6">
    <source>
        <dbReference type="ARBA" id="ARBA00022737"/>
    </source>
</evidence>
<feature type="region of interest" description="Disordered" evidence="11">
    <location>
        <begin position="233"/>
        <end position="255"/>
    </location>
</feature>
<dbReference type="GeneID" id="105264066"/>
<evidence type="ECO:0000256" key="3">
    <source>
        <dbReference type="ARBA" id="ARBA00022490"/>
    </source>
</evidence>
<evidence type="ECO:0000256" key="9">
    <source>
        <dbReference type="ARBA" id="ARBA00023212"/>
    </source>
</evidence>
<dbReference type="InterPro" id="IPR001680">
    <property type="entry name" value="WD40_rpt"/>
</dbReference>
<evidence type="ECO:0000256" key="10">
    <source>
        <dbReference type="ARBA" id="ARBA00023273"/>
    </source>
</evidence>
<protein>
    <submittedName>
        <fullName evidence="13">Dynein intermediate chain 2, ciliary isoform X1</fullName>
    </submittedName>
</protein>
<evidence type="ECO:0000313" key="13">
    <source>
        <dbReference type="RefSeq" id="XP_011298946.1"/>
    </source>
</evidence>
<organism evidence="12 13">
    <name type="scientific">Fopius arisanus</name>
    <dbReference type="NCBI Taxonomy" id="64838"/>
    <lineage>
        <taxon>Eukaryota</taxon>
        <taxon>Metazoa</taxon>
        <taxon>Ecdysozoa</taxon>
        <taxon>Arthropoda</taxon>
        <taxon>Hexapoda</taxon>
        <taxon>Insecta</taxon>
        <taxon>Pterygota</taxon>
        <taxon>Neoptera</taxon>
        <taxon>Endopterygota</taxon>
        <taxon>Hymenoptera</taxon>
        <taxon>Apocrita</taxon>
        <taxon>Ichneumonoidea</taxon>
        <taxon>Braconidae</taxon>
        <taxon>Opiinae</taxon>
        <taxon>Fopius</taxon>
    </lineage>
</organism>
<feature type="region of interest" description="Disordered" evidence="11">
    <location>
        <begin position="112"/>
        <end position="182"/>
    </location>
</feature>
<keyword evidence="8" id="KW-0505">Motor protein</keyword>
<sequence>MPQPGKKTSSKVSESSKDQISVGKSRTSRIDLLGGDMDWLRGKIFLKPEDQLQLTEAELQEEIARVLTVQDTRVPDALVEWSWKNMEFVRLPNPPNIITVFDVPGTLLSRDSEEAKTQLGSSYQAPEEIAETRVEEENVEAKEEDEDEGEEPDDDEEAKQDGGGEVEAVADGDEPKKPIKVPNQFNFCERGALTYINPVRDMSTQTVPPPTASFNSHVFQWTIYDEYQEDYAAQQQEKEKDRKSLMPGQKKDEGKKKAQAEALAVNQKMLQAAKTLERMVNQNIFDEIAQDYRYWNDPSDEFKDGEGSLLPLWKFQYEKVKKHDVTSMCFNAKYYDLFAVSFGTLNRFLHLPVCFDSPLTSGTVCLFTLKNPSYPEWICVTESPVMCLDFSVYHPHLLVIGCMDGTVAVYNVMLPPSVPQYRSNDVTQKHGGIVGEVRWGPDTEEGNLTFYSISVDGKVNHWVLNQNELGLTTVMTLFLDRPPIPGPDGTLITLKGCGTCIAFHPTKSDMFLVGTEEGTIYKCNTAFSSIYMQTYNEAHNMPIYRIVFNKFNSDIFASCSGDWRIKIWEDSRMEPLFMFDLGVPIGDVQWAPYSSTVLACVSNDGKVTVFDLNVNKYRPVCSQPVVSKKRSKLTRLCFNNELPFIIVGDDKGTVNTLKLSPNLRIKPKPTKKQMHLSPAELETLKLEKLLSFVREPSVLVPPPDVRTAA</sequence>
<gene>
    <name evidence="13" type="primary">LOC105264066</name>
</gene>
<keyword evidence="3" id="KW-0963">Cytoplasm</keyword>
<feature type="compositionally biased region" description="Acidic residues" evidence="11">
    <location>
        <begin position="142"/>
        <end position="158"/>
    </location>
</feature>
<dbReference type="GO" id="GO:0036157">
    <property type="term" value="C:outer dynein arm"/>
    <property type="evidence" value="ECO:0007669"/>
    <property type="project" value="TreeGrafter"/>
</dbReference>
<name>A0A9R1TUZ0_9HYME</name>
<dbReference type="OrthoDB" id="10261376at2759"/>
<evidence type="ECO:0000256" key="5">
    <source>
        <dbReference type="ARBA" id="ARBA00022701"/>
    </source>
</evidence>
<reference evidence="13" key="1">
    <citation type="submission" date="2025-08" db="UniProtKB">
        <authorList>
            <consortium name="RefSeq"/>
        </authorList>
    </citation>
    <scope>IDENTIFICATION</scope>
    <source>
        <strain evidence="13">USDA-PBARC FA_bdor</strain>
        <tissue evidence="13">Whole organism</tissue>
    </source>
</reference>
<dbReference type="InterPro" id="IPR036322">
    <property type="entry name" value="WD40_repeat_dom_sf"/>
</dbReference>
<dbReference type="GO" id="GO:0045503">
    <property type="term" value="F:dynein light chain binding"/>
    <property type="evidence" value="ECO:0007669"/>
    <property type="project" value="TreeGrafter"/>
</dbReference>
<evidence type="ECO:0000256" key="7">
    <source>
        <dbReference type="ARBA" id="ARBA00023017"/>
    </source>
</evidence>
<dbReference type="InterPro" id="IPR015943">
    <property type="entry name" value="WD40/YVTN_repeat-like_dom_sf"/>
</dbReference>
<dbReference type="GO" id="GO:0005874">
    <property type="term" value="C:microtubule"/>
    <property type="evidence" value="ECO:0007669"/>
    <property type="project" value="UniProtKB-KW"/>
</dbReference>
<feature type="compositionally biased region" description="Basic and acidic residues" evidence="11">
    <location>
        <begin position="130"/>
        <end position="141"/>
    </location>
</feature>
<keyword evidence="7" id="KW-0243">Dynein</keyword>
<dbReference type="SUPFAM" id="SSF50978">
    <property type="entry name" value="WD40 repeat-like"/>
    <property type="match status" value="1"/>
</dbReference>
<keyword evidence="12" id="KW-1185">Reference proteome</keyword>
<evidence type="ECO:0000256" key="8">
    <source>
        <dbReference type="ARBA" id="ARBA00023175"/>
    </source>
</evidence>
<dbReference type="PANTHER" id="PTHR12442">
    <property type="entry name" value="DYNEIN INTERMEDIATE CHAIN"/>
    <property type="match status" value="1"/>
</dbReference>
<keyword evidence="6" id="KW-0677">Repeat</keyword>
<keyword evidence="9" id="KW-0206">Cytoskeleton</keyword>
<dbReference type="RefSeq" id="XP_011298946.1">
    <property type="nucleotide sequence ID" value="XM_011300644.1"/>
</dbReference>